<keyword evidence="4 10" id="KW-0812">Transmembrane</keyword>
<comment type="subunit">
    <text evidence="10">NDH-1 is composed of 14 different subunits. Subunits NuoA, H, J, K, L, M, N constitute the membrane sector of the complex.</text>
</comment>
<dbReference type="KEGG" id="lfp:Y981_04080"/>
<dbReference type="GO" id="GO:0030964">
    <property type="term" value="C:NADH dehydrogenase complex"/>
    <property type="evidence" value="ECO:0007669"/>
    <property type="project" value="TreeGrafter"/>
</dbReference>
<dbReference type="EMBL" id="CP007243">
    <property type="protein sequence ID" value="AIA30250.1"/>
    <property type="molecule type" value="Genomic_DNA"/>
</dbReference>
<protein>
    <recommendedName>
        <fullName evidence="10">NADH-quinone oxidoreductase subunit A</fullName>
        <ecNumber evidence="10">7.1.1.-</ecNumber>
    </recommendedName>
    <alternativeName>
        <fullName evidence="10">NADH dehydrogenase I subunit A</fullName>
    </alternativeName>
    <alternativeName>
        <fullName evidence="10">NDH-1 subunit A</fullName>
    </alternativeName>
    <alternativeName>
        <fullName evidence="10">NUO1</fullName>
    </alternativeName>
</protein>
<dbReference type="PANTHER" id="PTHR11058">
    <property type="entry name" value="NADH-UBIQUINONE OXIDOREDUCTASE CHAIN 3"/>
    <property type="match status" value="1"/>
</dbReference>
<reference evidence="13" key="1">
    <citation type="submission" date="2014-02" db="EMBL/GenBank/DDBJ databases">
        <title>Complete genome sequence and comparative genomic analysis of the nitrogen-fixing bacterium Leptospirillum ferriphilum YSK.</title>
        <authorList>
            <person name="Guo X."/>
            <person name="Yin H."/>
            <person name="Liang Y."/>
            <person name="Hu Q."/>
            <person name="Ma L."/>
            <person name="Xiao Y."/>
            <person name="Zhang X."/>
            <person name="Qiu G."/>
            <person name="Liu X."/>
        </authorList>
    </citation>
    <scope>NUCLEOTIDE SEQUENCE [LARGE SCALE GENOMIC DNA]</scope>
    <source>
        <strain evidence="13">YSK</strain>
    </source>
</reference>
<dbReference type="InterPro" id="IPR000440">
    <property type="entry name" value="NADH_UbQ/plastoQ_OxRdtase_su3"/>
</dbReference>
<evidence type="ECO:0000256" key="3">
    <source>
        <dbReference type="ARBA" id="ARBA00022448"/>
    </source>
</evidence>
<evidence type="ECO:0000256" key="4">
    <source>
        <dbReference type="ARBA" id="ARBA00022692"/>
    </source>
</evidence>
<keyword evidence="3 10" id="KW-0813">Transport</keyword>
<dbReference type="GO" id="GO:0048038">
    <property type="term" value="F:quinone binding"/>
    <property type="evidence" value="ECO:0007669"/>
    <property type="project" value="UniProtKB-KW"/>
</dbReference>
<dbReference type="EC" id="7.1.1.-" evidence="10"/>
<organism evidence="12 13">
    <name type="scientific">Leptospirillum ferriphilum YSK</name>
    <dbReference type="NCBI Taxonomy" id="1441628"/>
    <lineage>
        <taxon>Bacteria</taxon>
        <taxon>Pseudomonadati</taxon>
        <taxon>Nitrospirota</taxon>
        <taxon>Nitrospiria</taxon>
        <taxon>Nitrospirales</taxon>
        <taxon>Nitrospiraceae</taxon>
        <taxon>Leptospirillum</taxon>
    </lineage>
</organism>
<dbReference type="RefSeq" id="WP_014960671.1">
    <property type="nucleotide sequence ID" value="NZ_CP007243.1"/>
</dbReference>
<evidence type="ECO:0000313" key="12">
    <source>
        <dbReference type="EMBL" id="AIA30250.1"/>
    </source>
</evidence>
<dbReference type="AlphaFoldDB" id="A0A059XTA4"/>
<keyword evidence="8 10" id="KW-0830">Ubiquinone</keyword>
<dbReference type="PANTHER" id="PTHR11058:SF9">
    <property type="entry name" value="NADH-UBIQUINONE OXIDOREDUCTASE CHAIN 3"/>
    <property type="match status" value="1"/>
</dbReference>
<dbReference type="GO" id="GO:0050136">
    <property type="term" value="F:NADH dehydrogenase (quinone) (non-electrogenic) activity"/>
    <property type="evidence" value="ECO:0007669"/>
    <property type="project" value="UniProtKB-UniRule"/>
</dbReference>
<evidence type="ECO:0000256" key="1">
    <source>
        <dbReference type="ARBA" id="ARBA00004141"/>
    </source>
</evidence>
<keyword evidence="10" id="KW-1003">Cell membrane</keyword>
<feature type="transmembrane region" description="Helical" evidence="10">
    <location>
        <begin position="12"/>
        <end position="34"/>
    </location>
</feature>
<dbReference type="GO" id="GO:0005886">
    <property type="term" value="C:plasma membrane"/>
    <property type="evidence" value="ECO:0007669"/>
    <property type="project" value="UniProtKB-SubCell"/>
</dbReference>
<name>A0A059XTA4_9BACT</name>
<dbReference type="FunFam" id="1.20.58.1610:FF:000004">
    <property type="entry name" value="NADH-quinone oxidoreductase subunit A"/>
    <property type="match status" value="1"/>
</dbReference>
<gene>
    <name evidence="10" type="primary">nuoA</name>
    <name evidence="12" type="ORF">Y981_04080</name>
</gene>
<reference evidence="12 13" key="2">
    <citation type="journal article" date="2015" name="Biomed. Res. Int.">
        <title>Effects of Arsenite Resistance on the Growth and Functional Gene Expression of Leptospirillum ferriphilum and Acidithiobacillus thiooxidans in Pure Culture and Coculture.</title>
        <authorList>
            <person name="Jiang H."/>
            <person name="Liang Y."/>
            <person name="Yin H."/>
            <person name="Xiao Y."/>
            <person name="Guo X."/>
            <person name="Xu Y."/>
            <person name="Hu Q."/>
            <person name="Liu H."/>
            <person name="Liu X."/>
        </authorList>
    </citation>
    <scope>NUCLEOTIDE SEQUENCE [LARGE SCALE GENOMIC DNA]</scope>
    <source>
        <strain evidence="12 13">YSK</strain>
    </source>
</reference>
<evidence type="ECO:0000256" key="7">
    <source>
        <dbReference type="ARBA" id="ARBA00023027"/>
    </source>
</evidence>
<evidence type="ECO:0000256" key="6">
    <source>
        <dbReference type="ARBA" id="ARBA00022989"/>
    </source>
</evidence>
<feature type="transmembrane region" description="Helical" evidence="10">
    <location>
        <begin position="92"/>
        <end position="114"/>
    </location>
</feature>
<accession>A0A059XTA4</accession>
<comment type="similarity">
    <text evidence="2 10 11">Belongs to the complex I subunit 3 family.</text>
</comment>
<evidence type="ECO:0000313" key="13">
    <source>
        <dbReference type="Proteomes" id="UP000027059"/>
    </source>
</evidence>
<dbReference type="Gene3D" id="1.20.58.1610">
    <property type="entry name" value="NADH:ubiquinone/plastoquinone oxidoreductase, chain 3"/>
    <property type="match status" value="1"/>
</dbReference>
<comment type="subcellular location">
    <subcellularLocation>
        <location evidence="10 11">Cell membrane</location>
        <topology evidence="10 11">Multi-pass membrane protein</topology>
    </subcellularLocation>
    <subcellularLocation>
        <location evidence="1">Membrane</location>
        <topology evidence="1">Multi-pass membrane protein</topology>
    </subcellularLocation>
</comment>
<comment type="function">
    <text evidence="10">NDH-1 shuttles electrons from NADH, via FMN and iron-sulfur (Fe-S) centers, to quinones in the respiratory chain. The immediate electron acceptor for the enzyme in this species is believed to be ubiquinone. Couples the redox reaction to proton translocation (for every two electrons transferred, four hydrogen ions are translocated across the cytoplasmic membrane), and thus conserves the redox energy in a proton gradient.</text>
</comment>
<evidence type="ECO:0000256" key="11">
    <source>
        <dbReference type="RuleBase" id="RU003639"/>
    </source>
</evidence>
<evidence type="ECO:0000256" key="10">
    <source>
        <dbReference type="HAMAP-Rule" id="MF_01394"/>
    </source>
</evidence>
<feature type="transmembrane region" description="Helical" evidence="10">
    <location>
        <begin position="65"/>
        <end position="86"/>
    </location>
</feature>
<evidence type="ECO:0000256" key="8">
    <source>
        <dbReference type="ARBA" id="ARBA00023075"/>
    </source>
</evidence>
<comment type="catalytic activity">
    <reaction evidence="10 11">
        <text>a quinone + NADH + 5 H(+)(in) = a quinol + NAD(+) + 4 H(+)(out)</text>
        <dbReference type="Rhea" id="RHEA:57888"/>
        <dbReference type="ChEBI" id="CHEBI:15378"/>
        <dbReference type="ChEBI" id="CHEBI:24646"/>
        <dbReference type="ChEBI" id="CHEBI:57540"/>
        <dbReference type="ChEBI" id="CHEBI:57945"/>
        <dbReference type="ChEBI" id="CHEBI:132124"/>
    </reaction>
</comment>
<evidence type="ECO:0000256" key="5">
    <source>
        <dbReference type="ARBA" id="ARBA00022967"/>
    </source>
</evidence>
<keyword evidence="9 10" id="KW-0472">Membrane</keyword>
<keyword evidence="6 10" id="KW-1133">Transmembrane helix</keyword>
<keyword evidence="10 11" id="KW-0874">Quinone</keyword>
<evidence type="ECO:0000256" key="2">
    <source>
        <dbReference type="ARBA" id="ARBA00008472"/>
    </source>
</evidence>
<keyword evidence="13" id="KW-1185">Reference proteome</keyword>
<evidence type="ECO:0000256" key="9">
    <source>
        <dbReference type="ARBA" id="ARBA00023136"/>
    </source>
</evidence>
<proteinExistence type="inferred from homology"/>
<sequence>MFSQSHPEHYVPIFLFLLVAIGFGAVSLTVGRLIRPRNPYKDKNAPYECGVPPINDARERFSVRYYVIAMLFLVFDVEVVFLYPWAVDFGRLGLFGLVEMMIFIFILLVGYVYAWKKEALEWE</sequence>
<dbReference type="GO" id="GO:0008137">
    <property type="term" value="F:NADH dehydrogenase (ubiquinone) activity"/>
    <property type="evidence" value="ECO:0007669"/>
    <property type="project" value="InterPro"/>
</dbReference>
<dbReference type="InterPro" id="IPR038430">
    <property type="entry name" value="NDAH_ubi_oxred_su3_sf"/>
</dbReference>
<keyword evidence="7 10" id="KW-0520">NAD</keyword>
<dbReference type="InterPro" id="IPR023043">
    <property type="entry name" value="NAD(P)H_OxRDtase_bac/plastid"/>
</dbReference>
<dbReference type="HAMAP" id="MF_01394">
    <property type="entry name" value="NDH1_NuoA"/>
    <property type="match status" value="1"/>
</dbReference>
<dbReference type="Proteomes" id="UP000027059">
    <property type="component" value="Chromosome"/>
</dbReference>
<dbReference type="Pfam" id="PF00507">
    <property type="entry name" value="Oxidored_q4"/>
    <property type="match status" value="1"/>
</dbReference>
<keyword evidence="5 10" id="KW-1278">Translocase</keyword>
<dbReference type="OrthoDB" id="9791970at2"/>
<dbReference type="HOGENOM" id="CLU_119549_3_1_0"/>